<reference evidence="1 3" key="1">
    <citation type="journal article" date="2019" name="Sci. Rep.">
        <title>Orb-weaving spider Araneus ventricosus genome elucidates the spidroin gene catalogue.</title>
        <authorList>
            <person name="Kono N."/>
            <person name="Nakamura H."/>
            <person name="Ohtoshi R."/>
            <person name="Moran D.A.P."/>
            <person name="Shinohara A."/>
            <person name="Yoshida Y."/>
            <person name="Fujiwara M."/>
            <person name="Mori M."/>
            <person name="Tomita M."/>
            <person name="Arakawa K."/>
        </authorList>
    </citation>
    <scope>NUCLEOTIDE SEQUENCE [LARGE SCALE GENOMIC DNA]</scope>
</reference>
<evidence type="ECO:0000313" key="3">
    <source>
        <dbReference type="Proteomes" id="UP000499080"/>
    </source>
</evidence>
<proteinExistence type="predicted"/>
<dbReference type="EMBL" id="BGPR01007378">
    <property type="protein sequence ID" value="GBN26403.1"/>
    <property type="molecule type" value="Genomic_DNA"/>
</dbReference>
<name>A0A4Y2ML93_ARAVE</name>
<organism evidence="1 3">
    <name type="scientific">Araneus ventricosus</name>
    <name type="common">Orbweaver spider</name>
    <name type="synonym">Epeira ventricosa</name>
    <dbReference type="NCBI Taxonomy" id="182803"/>
    <lineage>
        <taxon>Eukaryota</taxon>
        <taxon>Metazoa</taxon>
        <taxon>Ecdysozoa</taxon>
        <taxon>Arthropoda</taxon>
        <taxon>Chelicerata</taxon>
        <taxon>Arachnida</taxon>
        <taxon>Araneae</taxon>
        <taxon>Araneomorphae</taxon>
        <taxon>Entelegynae</taxon>
        <taxon>Araneoidea</taxon>
        <taxon>Araneidae</taxon>
        <taxon>Araneus</taxon>
    </lineage>
</organism>
<dbReference type="Proteomes" id="UP000499080">
    <property type="component" value="Unassembled WGS sequence"/>
</dbReference>
<evidence type="ECO:0000313" key="1">
    <source>
        <dbReference type="EMBL" id="GBN26396.1"/>
    </source>
</evidence>
<evidence type="ECO:0000313" key="2">
    <source>
        <dbReference type="EMBL" id="GBN26403.1"/>
    </source>
</evidence>
<keyword evidence="3" id="KW-1185">Reference proteome</keyword>
<protein>
    <submittedName>
        <fullName evidence="1">Uncharacterized protein</fullName>
    </submittedName>
</protein>
<dbReference type="AlphaFoldDB" id="A0A4Y2ML93"/>
<gene>
    <name evidence="1" type="ORF">AVEN_168603_1</name>
    <name evidence="2" type="ORF">AVEN_186003_1</name>
</gene>
<comment type="caution">
    <text evidence="1">The sequence shown here is derived from an EMBL/GenBank/DDBJ whole genome shotgun (WGS) entry which is preliminary data.</text>
</comment>
<dbReference type="EMBL" id="BGPR01007377">
    <property type="protein sequence ID" value="GBN26396.1"/>
    <property type="molecule type" value="Genomic_DNA"/>
</dbReference>
<accession>A0A4Y2ML93</accession>
<sequence>MHLCKRSLFLMPRVLPVQPVIHDCSTLRHSIFHPVHLIRSAPNSHPPSPISSRNHAPQVSFQVLHVEWWISEPVGYPTPQVSFQALHMERWISEPVGLSNLPLHTISIVFHRQPNMAWGRCECPALRAPVNCCSKVVCFFYPWDFFTEQRVCLHLPTINHLDS</sequence>